<dbReference type="SUPFAM" id="SSF55724">
    <property type="entry name" value="Mog1p/PsbP-like"/>
    <property type="match status" value="1"/>
</dbReference>
<dbReference type="Pfam" id="PF01789">
    <property type="entry name" value="PsbP"/>
    <property type="match status" value="1"/>
</dbReference>
<dbReference type="GO" id="GO:0005509">
    <property type="term" value="F:calcium ion binding"/>
    <property type="evidence" value="ECO:0007669"/>
    <property type="project" value="InterPro"/>
</dbReference>
<name>A0A0G4G410_9ALVE</name>
<dbReference type="PANTHER" id="PTHR31407">
    <property type="match status" value="1"/>
</dbReference>
<feature type="region of interest" description="Disordered" evidence="1">
    <location>
        <begin position="82"/>
        <end position="121"/>
    </location>
</feature>
<keyword evidence="2" id="KW-0732">Signal</keyword>
<dbReference type="PANTHER" id="PTHR31407:SF16">
    <property type="entry name" value="PSBP DOMAIN-CONTAINING PROTEIN 7, CHLOROPLASTIC"/>
    <property type="match status" value="1"/>
</dbReference>
<feature type="domain" description="PsbP C-terminal" evidence="3">
    <location>
        <begin position="184"/>
        <end position="337"/>
    </location>
</feature>
<organism evidence="4">
    <name type="scientific">Chromera velia CCMP2878</name>
    <dbReference type="NCBI Taxonomy" id="1169474"/>
    <lineage>
        <taxon>Eukaryota</taxon>
        <taxon>Sar</taxon>
        <taxon>Alveolata</taxon>
        <taxon>Colpodellida</taxon>
        <taxon>Chromeraceae</taxon>
        <taxon>Chromera</taxon>
    </lineage>
</organism>
<dbReference type="AlphaFoldDB" id="A0A0G4G410"/>
<dbReference type="GO" id="GO:0015979">
    <property type="term" value="P:photosynthesis"/>
    <property type="evidence" value="ECO:0007669"/>
    <property type="project" value="InterPro"/>
</dbReference>
<gene>
    <name evidence="4" type="ORF">Cvel_20184</name>
</gene>
<dbReference type="VEuPathDB" id="CryptoDB:Cvel_20184"/>
<feature type="region of interest" description="Disordered" evidence="1">
    <location>
        <begin position="341"/>
        <end position="360"/>
    </location>
</feature>
<evidence type="ECO:0000313" key="4">
    <source>
        <dbReference type="EMBL" id="CEM23146.1"/>
    </source>
</evidence>
<proteinExistence type="predicted"/>
<reference evidence="4" key="1">
    <citation type="submission" date="2014-11" db="EMBL/GenBank/DDBJ databases">
        <authorList>
            <person name="Otto D Thomas"/>
            <person name="Naeem Raeece"/>
        </authorList>
    </citation>
    <scope>NUCLEOTIDE SEQUENCE</scope>
</reference>
<dbReference type="Gene3D" id="3.40.1000.10">
    <property type="entry name" value="Mog1/PsbP, alpha/beta/alpha sandwich"/>
    <property type="match status" value="1"/>
</dbReference>
<evidence type="ECO:0000256" key="1">
    <source>
        <dbReference type="SAM" id="MobiDB-lite"/>
    </source>
</evidence>
<feature type="compositionally biased region" description="Polar residues" evidence="1">
    <location>
        <begin position="98"/>
        <end position="109"/>
    </location>
</feature>
<evidence type="ECO:0000259" key="3">
    <source>
        <dbReference type="Pfam" id="PF01789"/>
    </source>
</evidence>
<protein>
    <recommendedName>
        <fullName evidence="3">PsbP C-terminal domain-containing protein</fullName>
    </recommendedName>
</protein>
<accession>A0A0G4G410</accession>
<feature type="chain" id="PRO_5005189471" description="PsbP C-terminal domain-containing protein" evidence="2">
    <location>
        <begin position="23"/>
        <end position="360"/>
    </location>
</feature>
<dbReference type="GO" id="GO:0009523">
    <property type="term" value="C:photosystem II"/>
    <property type="evidence" value="ECO:0007669"/>
    <property type="project" value="InterPro"/>
</dbReference>
<dbReference type="GO" id="GO:0019898">
    <property type="term" value="C:extrinsic component of membrane"/>
    <property type="evidence" value="ECO:0007669"/>
    <property type="project" value="InterPro"/>
</dbReference>
<dbReference type="EMBL" id="CDMZ01000876">
    <property type="protein sequence ID" value="CEM23146.1"/>
    <property type="molecule type" value="Genomic_DNA"/>
</dbReference>
<evidence type="ECO:0000256" key="2">
    <source>
        <dbReference type="SAM" id="SignalP"/>
    </source>
</evidence>
<sequence length="360" mass="39881">MRGLRLPSSLFVLLSFLSDCVPLKAPVSSILAIRRGERCGRVPLFGYGVSAKCLNDSSRTHVSGRRRRAPCSAVSVSSVPEPLEEEVLPSPQVHGHNTLDSFVSDLSSRSPDRHAPPSPASFEYLPIEEWRRGREPSRHQSLSRLSVAAAFLPLFRISAGSRDSAEAASPPLVALETETGEATGLKKFQTEDKSITIGVPQDFKLSNKLVQTHIAEYLFVSPTTKKFQAGIVVDPLQVNSLKLIGSAEDVAKSVVRVEAEKDGAIAQSLKRAESFFKNNELYYLIEYESETSRYHNRFIVVLNIRKKSLYALTVQCKEEDYSSVKDQMEEIAKSFEVFVPRTKPNPDLEPLTETTQKSAA</sequence>
<feature type="signal peptide" evidence="2">
    <location>
        <begin position="1"/>
        <end position="22"/>
    </location>
</feature>
<dbReference type="InterPro" id="IPR002683">
    <property type="entry name" value="PsbP_C"/>
</dbReference>
<dbReference type="InterPro" id="IPR016123">
    <property type="entry name" value="Mog1/PsbP_a/b/a-sand"/>
</dbReference>